<feature type="transmembrane region" description="Helical" evidence="5">
    <location>
        <begin position="69"/>
        <end position="91"/>
    </location>
</feature>
<gene>
    <name evidence="6" type="ORF">ENG14_07230</name>
</gene>
<comment type="caution">
    <text evidence="6">The sequence shown here is derived from an EMBL/GenBank/DDBJ whole genome shotgun (WGS) entry which is preliminary data.</text>
</comment>
<dbReference type="GO" id="GO:0005886">
    <property type="term" value="C:plasma membrane"/>
    <property type="evidence" value="ECO:0007669"/>
    <property type="project" value="UniProtKB-SubCell"/>
</dbReference>
<name>A0A7C1B1N3_9BACT</name>
<dbReference type="PANTHER" id="PTHR43701:SF5">
    <property type="entry name" value="MEMBRANE TRANSPORTER PROTEIN-RELATED"/>
    <property type="match status" value="1"/>
</dbReference>
<evidence type="ECO:0000256" key="4">
    <source>
        <dbReference type="ARBA" id="ARBA00023136"/>
    </source>
</evidence>
<feature type="transmembrane region" description="Helical" evidence="5">
    <location>
        <begin position="97"/>
        <end position="118"/>
    </location>
</feature>
<dbReference type="InterPro" id="IPR002781">
    <property type="entry name" value="TM_pro_TauE-like"/>
</dbReference>
<dbReference type="AlphaFoldDB" id="A0A7C1B1N3"/>
<keyword evidence="2 5" id="KW-0812">Transmembrane</keyword>
<evidence type="ECO:0000313" key="6">
    <source>
        <dbReference type="EMBL" id="HDL90680.1"/>
    </source>
</evidence>
<feature type="transmembrane region" description="Helical" evidence="5">
    <location>
        <begin position="43"/>
        <end position="62"/>
    </location>
</feature>
<keyword evidence="5" id="KW-1003">Cell membrane</keyword>
<evidence type="ECO:0000256" key="5">
    <source>
        <dbReference type="RuleBase" id="RU363041"/>
    </source>
</evidence>
<feature type="transmembrane region" description="Helical" evidence="5">
    <location>
        <begin position="245"/>
        <end position="262"/>
    </location>
</feature>
<feature type="transmembrane region" description="Helical" evidence="5">
    <location>
        <begin position="170"/>
        <end position="203"/>
    </location>
</feature>
<feature type="transmembrane region" description="Helical" evidence="5">
    <location>
        <begin position="215"/>
        <end position="233"/>
    </location>
</feature>
<dbReference type="PANTHER" id="PTHR43701">
    <property type="entry name" value="MEMBRANE TRANSPORTER PROTEIN MJ0441-RELATED"/>
    <property type="match status" value="1"/>
</dbReference>
<keyword evidence="3 5" id="KW-1133">Transmembrane helix</keyword>
<dbReference type="Proteomes" id="UP000886355">
    <property type="component" value="Unassembled WGS sequence"/>
</dbReference>
<accession>A0A7C1B1N3</accession>
<dbReference type="EMBL" id="DQZW01000342">
    <property type="protein sequence ID" value="HDL90680.1"/>
    <property type="molecule type" value="Genomic_DNA"/>
</dbReference>
<organism evidence="6">
    <name type="scientific">Thermodesulforhabdus norvegica</name>
    <dbReference type="NCBI Taxonomy" id="39841"/>
    <lineage>
        <taxon>Bacteria</taxon>
        <taxon>Pseudomonadati</taxon>
        <taxon>Thermodesulfobacteriota</taxon>
        <taxon>Syntrophobacteria</taxon>
        <taxon>Syntrophobacterales</taxon>
        <taxon>Thermodesulforhabdaceae</taxon>
        <taxon>Thermodesulforhabdus</taxon>
    </lineage>
</organism>
<dbReference type="InterPro" id="IPR051598">
    <property type="entry name" value="TSUP/Inactive_protease-like"/>
</dbReference>
<evidence type="ECO:0000256" key="1">
    <source>
        <dbReference type="ARBA" id="ARBA00004141"/>
    </source>
</evidence>
<comment type="subcellular location">
    <subcellularLocation>
        <location evidence="5">Cell membrane</location>
        <topology evidence="5">Multi-pass membrane protein</topology>
    </subcellularLocation>
    <subcellularLocation>
        <location evidence="1">Membrane</location>
        <topology evidence="1">Multi-pass membrane protein</topology>
    </subcellularLocation>
</comment>
<proteinExistence type="inferred from homology"/>
<protein>
    <recommendedName>
        <fullName evidence="5">Probable membrane transporter protein</fullName>
    </recommendedName>
</protein>
<evidence type="ECO:0000256" key="2">
    <source>
        <dbReference type="ARBA" id="ARBA00022692"/>
    </source>
</evidence>
<dbReference type="Pfam" id="PF01925">
    <property type="entry name" value="TauE"/>
    <property type="match status" value="1"/>
</dbReference>
<sequence>MLTLAVVSLLIFTVAVTMTMVGKGGGNFYVVILAMANIPMHEAATTGQFILFSASVAAMVIFQKSKSISWALAILIGTLTALSALGGGYFSHLFSGFTLKLIFAVMLFIAGVLMLVPVPENRDIPKVKHFGVVNVKCGDEIYKVNLGIVVPVTILTGFASGMVGVSGGSFLVPLMVLACGVPMHTAVGTASTLIASTAFMGFAGHAIRGDFNPRYAIPLALVTIVGGIVGSKFSLKSKPKSLKKLFAYTNWIAAIFMVFNALRTKGII</sequence>
<keyword evidence="4 5" id="KW-0472">Membrane</keyword>
<evidence type="ECO:0000256" key="3">
    <source>
        <dbReference type="ARBA" id="ARBA00022989"/>
    </source>
</evidence>
<reference evidence="6" key="1">
    <citation type="journal article" date="2020" name="mSystems">
        <title>Genome- and Community-Level Interaction Insights into Carbon Utilization and Element Cycling Functions of Hydrothermarchaeota in Hydrothermal Sediment.</title>
        <authorList>
            <person name="Zhou Z."/>
            <person name="Liu Y."/>
            <person name="Xu W."/>
            <person name="Pan J."/>
            <person name="Luo Z.H."/>
            <person name="Li M."/>
        </authorList>
    </citation>
    <scope>NUCLEOTIDE SEQUENCE [LARGE SCALE GENOMIC DNA]</scope>
    <source>
        <strain evidence="6">HyVt-19</strain>
    </source>
</reference>
<comment type="similarity">
    <text evidence="5">Belongs to the 4-toluene sulfonate uptake permease (TSUP) (TC 2.A.102) family.</text>
</comment>
<feature type="transmembrane region" description="Helical" evidence="5">
    <location>
        <begin position="144"/>
        <end position="164"/>
    </location>
</feature>